<dbReference type="PANTHER" id="PTHR21178">
    <property type="entry name" value="CILIA- AND FLAGELLA-ASSOCIATED PROTEIN 61"/>
    <property type="match status" value="1"/>
</dbReference>
<dbReference type="AlphaFoldDB" id="A0A922MWY7"/>
<organism evidence="3 4">
    <name type="scientific">Spodoptera exigua</name>
    <name type="common">Beet armyworm</name>
    <name type="synonym">Noctua fulgens</name>
    <dbReference type="NCBI Taxonomy" id="7107"/>
    <lineage>
        <taxon>Eukaryota</taxon>
        <taxon>Metazoa</taxon>
        <taxon>Ecdysozoa</taxon>
        <taxon>Arthropoda</taxon>
        <taxon>Hexapoda</taxon>
        <taxon>Insecta</taxon>
        <taxon>Pterygota</taxon>
        <taxon>Neoptera</taxon>
        <taxon>Endopterygota</taxon>
        <taxon>Lepidoptera</taxon>
        <taxon>Glossata</taxon>
        <taxon>Ditrysia</taxon>
        <taxon>Noctuoidea</taxon>
        <taxon>Noctuidae</taxon>
        <taxon>Amphipyrinae</taxon>
        <taxon>Spodoptera</taxon>
    </lineage>
</organism>
<dbReference type="SUPFAM" id="SSF51905">
    <property type="entry name" value="FAD/NAD(P)-binding domain"/>
    <property type="match status" value="1"/>
</dbReference>
<protein>
    <recommendedName>
        <fullName evidence="5">Cilia- and flagella-associated protein 61 N-terminal domain-containing protein</fullName>
    </recommendedName>
</protein>
<dbReference type="InterPro" id="IPR056299">
    <property type="entry name" value="CFAP61_dimer"/>
</dbReference>
<reference evidence="3" key="1">
    <citation type="journal article" date="2021" name="G3 (Bethesda)">
        <title>Genome and transcriptome analysis of the beet armyworm Spodoptera exigua reveals targets for pest control. .</title>
        <authorList>
            <person name="Simon S."/>
            <person name="Breeschoten T."/>
            <person name="Jansen H.J."/>
            <person name="Dirks R.P."/>
            <person name="Schranz M.E."/>
            <person name="Ros V.I.D."/>
        </authorList>
    </citation>
    <scope>NUCLEOTIDE SEQUENCE</scope>
    <source>
        <strain evidence="3">TB_SE_WUR_2020</strain>
    </source>
</reference>
<dbReference type="Proteomes" id="UP000814243">
    <property type="component" value="Unassembled WGS sequence"/>
</dbReference>
<proteinExistence type="predicted"/>
<feature type="domain" description="CFAP61 dimerisation" evidence="2">
    <location>
        <begin position="737"/>
        <end position="849"/>
    </location>
</feature>
<name>A0A922MWY7_SPOEX</name>
<evidence type="ECO:0000313" key="3">
    <source>
        <dbReference type="EMBL" id="KAH9644458.1"/>
    </source>
</evidence>
<evidence type="ECO:0000313" key="4">
    <source>
        <dbReference type="Proteomes" id="UP000814243"/>
    </source>
</evidence>
<dbReference type="InterPro" id="IPR038884">
    <property type="entry name" value="CFAP61"/>
</dbReference>
<dbReference type="InterPro" id="IPR036188">
    <property type="entry name" value="FAD/NAD-bd_sf"/>
</dbReference>
<evidence type="ECO:0008006" key="5">
    <source>
        <dbReference type="Google" id="ProtNLM"/>
    </source>
</evidence>
<dbReference type="Pfam" id="PF23150">
    <property type="entry name" value="CFAP61_dimer"/>
    <property type="match status" value="1"/>
</dbReference>
<dbReference type="Pfam" id="PF16092">
    <property type="entry name" value="CFAP61_N"/>
    <property type="match status" value="1"/>
</dbReference>
<sequence>MVNENKEVTGFMALGDHPNVLGVDPSDWENWMRNLYRKRNIIKYMPMVMENSTIGEGNYLYTALRIDFCPKLKMRRAVEEDNDDIVRLLDRKCSRLIDLYGEYYISEIIGRHPELNRKIIVADRQGRAVAVMCLNTDINYNKLQKLYELKPFHGLKTATALEKEKRKGKNVLLTDFGNPILCGQWSPFQRPSTVKDDRHKEARVYHNMRKRKDTCKVNVDGQPVHLSLEKIESKQYSEQVFLGSPTMPSKCASVVDMLDEDPFDYDIVNIDTTLLNVNEGKSFEMAPLRMKRSIVGGSLVYKQQPMFTDSVSSIYLSKVIKPQKKFVHHKKENLTVQGKNNAFMIELFAIREDIDDRKLRVREADIIDIPEIARLLANIEARDTITHIENTIKEKENFTYILTCGSHIVGLGILEQEKYVTLTSGNCFYYDLLFLFFGKQYQHPNHMVQLLQRDMEYKNNLSTTPYISLDKPRFSDTEIQIANDETPENVFIVNSVVEANKALDYVKKFVGDDSKKVIVYGSTIHAYLCVNALLDIKLNPENIIFVESFPPEHPEKARVSVFDNETVDQTVINVLDNLKVKVYRSFYFKSWSVTIDDVITHADFLSYSGYLKLECTIHKSGLAYDGGVVIDHECRTLDPYVYAAGPCTRYHKRYYADARSHKYYDSEEIGEKLGIQIRKQLDPLFSEAKPPFSHKWPHEEFMTFHKEFDLSATLGAFRDGPLHLSDYARPEMSLLPFNKPKVSYCVLPGGLKYLEVRSPGLKTPHNYVQSLDYNGFVFETYKTGYFKIHLNRELVVDGVTCLSQENYSLENFKRLYGRPASELNNMHLRYMANKLDDFFEFFRLPWAFFLYHDHADDLLAMIKQLYPKGQVGGITLKEALFKAAEKMACDSPTFSTEVKLRIQSSFEKSPHREALTDFLIDWLSQHDILLPMYLLPGRAWHNDYDLENNPFMLKKAKRRVSRMIF</sequence>
<dbReference type="EMBL" id="JACEFF010000084">
    <property type="protein sequence ID" value="KAH9644458.1"/>
    <property type="molecule type" value="Genomic_DNA"/>
</dbReference>
<dbReference type="Gene3D" id="3.50.50.60">
    <property type="entry name" value="FAD/NAD(P)-binding domain"/>
    <property type="match status" value="1"/>
</dbReference>
<comment type="caution">
    <text evidence="3">The sequence shown here is derived from an EMBL/GenBank/DDBJ whole genome shotgun (WGS) entry which is preliminary data.</text>
</comment>
<accession>A0A922MWY7</accession>
<evidence type="ECO:0000259" key="2">
    <source>
        <dbReference type="Pfam" id="PF23150"/>
    </source>
</evidence>
<dbReference type="InterPro" id="IPR032151">
    <property type="entry name" value="CFAP61_N"/>
</dbReference>
<evidence type="ECO:0000259" key="1">
    <source>
        <dbReference type="Pfam" id="PF16092"/>
    </source>
</evidence>
<dbReference type="PANTHER" id="PTHR21178:SF8">
    <property type="entry name" value="CILIA- AND FLAGELLA-ASSOCIATED PROTEIN 61"/>
    <property type="match status" value="1"/>
</dbReference>
<gene>
    <name evidence="3" type="ORF">HF086_009842</name>
</gene>
<feature type="domain" description="Cilia- and flagella-associated protein 61 N-terminal" evidence="1">
    <location>
        <begin position="58"/>
        <end position="155"/>
    </location>
</feature>